<accession>A0A8K0KFQ8</accession>
<proteinExistence type="predicted"/>
<dbReference type="GO" id="GO:0000779">
    <property type="term" value="C:condensed chromosome, centromeric region"/>
    <property type="evidence" value="ECO:0007669"/>
    <property type="project" value="TreeGrafter"/>
</dbReference>
<evidence type="ECO:0000313" key="1">
    <source>
        <dbReference type="EMBL" id="KAG8232860.1"/>
    </source>
</evidence>
<reference evidence="1" key="1">
    <citation type="submission" date="2013-04" db="EMBL/GenBank/DDBJ databases">
        <authorList>
            <person name="Qu J."/>
            <person name="Murali S.C."/>
            <person name="Bandaranaike D."/>
            <person name="Bellair M."/>
            <person name="Blankenburg K."/>
            <person name="Chao H."/>
            <person name="Dinh H."/>
            <person name="Doddapaneni H."/>
            <person name="Downs B."/>
            <person name="Dugan-Rocha S."/>
            <person name="Elkadiri S."/>
            <person name="Gnanaolivu R.D."/>
            <person name="Hernandez B."/>
            <person name="Javaid M."/>
            <person name="Jayaseelan J.C."/>
            <person name="Lee S."/>
            <person name="Li M."/>
            <person name="Ming W."/>
            <person name="Munidasa M."/>
            <person name="Muniz J."/>
            <person name="Nguyen L."/>
            <person name="Ongeri F."/>
            <person name="Osuji N."/>
            <person name="Pu L.-L."/>
            <person name="Puazo M."/>
            <person name="Qu C."/>
            <person name="Quiroz J."/>
            <person name="Raj R."/>
            <person name="Weissenberger G."/>
            <person name="Xin Y."/>
            <person name="Zou X."/>
            <person name="Han Y."/>
            <person name="Richards S."/>
            <person name="Worley K."/>
            <person name="Muzny D."/>
            <person name="Gibbs R."/>
        </authorList>
    </citation>
    <scope>NUCLEOTIDE SEQUENCE</scope>
    <source>
        <strain evidence="1">Sampled in the wild</strain>
    </source>
</reference>
<dbReference type="GO" id="GO:0010032">
    <property type="term" value="P:meiotic chromosome condensation"/>
    <property type="evidence" value="ECO:0007669"/>
    <property type="project" value="TreeGrafter"/>
</dbReference>
<dbReference type="Proteomes" id="UP000792457">
    <property type="component" value="Unassembled WGS sequence"/>
</dbReference>
<dbReference type="GO" id="GO:0007076">
    <property type="term" value="P:mitotic chromosome condensation"/>
    <property type="evidence" value="ECO:0007669"/>
    <property type="project" value="InterPro"/>
</dbReference>
<keyword evidence="2" id="KW-1185">Reference proteome</keyword>
<name>A0A8K0KFQ8_LADFU</name>
<dbReference type="PANTHER" id="PTHR14222">
    <property type="entry name" value="CONDENSIN"/>
    <property type="match status" value="1"/>
</dbReference>
<dbReference type="InterPro" id="IPR026971">
    <property type="entry name" value="CND1/NCAPD3"/>
</dbReference>
<sequence>MLKVLGRVSIDLSVDMAKVLESFLLNKISEFSLPFSAIRPAVDALYLMSRQVEGMPPSESSGFVPVWGVPLIHSCEQFITSAFHARPGNAASGKGNQGRKKNQSSPSIDEEALARYMLTFADVSLICPGVVKKMTIATIQTILFPKNSYIKDHQIPPSPKSCSVAVVVLGKLCLQDARLAARIVPSLGSLLQKPPLPHPPPSDKAWAPLRNNVI</sequence>
<dbReference type="GO" id="GO:0000796">
    <property type="term" value="C:condensin complex"/>
    <property type="evidence" value="ECO:0007669"/>
    <property type="project" value="TreeGrafter"/>
</dbReference>
<gene>
    <name evidence="1" type="ORF">J437_LFUL012664</name>
</gene>
<dbReference type="AlphaFoldDB" id="A0A8K0KFQ8"/>
<dbReference type="GO" id="GO:0042393">
    <property type="term" value="F:histone binding"/>
    <property type="evidence" value="ECO:0007669"/>
    <property type="project" value="TreeGrafter"/>
</dbReference>
<dbReference type="EMBL" id="KZ308661">
    <property type="protein sequence ID" value="KAG8232860.1"/>
    <property type="molecule type" value="Genomic_DNA"/>
</dbReference>
<reference evidence="1" key="2">
    <citation type="submission" date="2017-10" db="EMBL/GenBank/DDBJ databases">
        <title>Ladona fulva Genome sequencing and assembly.</title>
        <authorList>
            <person name="Murali S."/>
            <person name="Richards S."/>
            <person name="Bandaranaike D."/>
            <person name="Bellair M."/>
            <person name="Blankenburg K."/>
            <person name="Chao H."/>
            <person name="Dinh H."/>
            <person name="Doddapaneni H."/>
            <person name="Dugan-Rocha S."/>
            <person name="Elkadiri S."/>
            <person name="Gnanaolivu R."/>
            <person name="Hernandez B."/>
            <person name="Skinner E."/>
            <person name="Javaid M."/>
            <person name="Lee S."/>
            <person name="Li M."/>
            <person name="Ming W."/>
            <person name="Munidasa M."/>
            <person name="Muniz J."/>
            <person name="Nguyen L."/>
            <person name="Hughes D."/>
            <person name="Osuji N."/>
            <person name="Pu L.-L."/>
            <person name="Puazo M."/>
            <person name="Qu C."/>
            <person name="Quiroz J."/>
            <person name="Raj R."/>
            <person name="Weissenberger G."/>
            <person name="Xin Y."/>
            <person name="Zou X."/>
            <person name="Han Y."/>
            <person name="Worley K."/>
            <person name="Muzny D."/>
            <person name="Gibbs R."/>
        </authorList>
    </citation>
    <scope>NUCLEOTIDE SEQUENCE</scope>
    <source>
        <strain evidence="1">Sampled in the wild</strain>
    </source>
</reference>
<organism evidence="1 2">
    <name type="scientific">Ladona fulva</name>
    <name type="common">Scarce chaser dragonfly</name>
    <name type="synonym">Libellula fulva</name>
    <dbReference type="NCBI Taxonomy" id="123851"/>
    <lineage>
        <taxon>Eukaryota</taxon>
        <taxon>Metazoa</taxon>
        <taxon>Ecdysozoa</taxon>
        <taxon>Arthropoda</taxon>
        <taxon>Hexapoda</taxon>
        <taxon>Insecta</taxon>
        <taxon>Pterygota</taxon>
        <taxon>Palaeoptera</taxon>
        <taxon>Odonata</taxon>
        <taxon>Epiprocta</taxon>
        <taxon>Anisoptera</taxon>
        <taxon>Libelluloidea</taxon>
        <taxon>Libellulidae</taxon>
        <taxon>Ladona</taxon>
    </lineage>
</organism>
<comment type="caution">
    <text evidence="1">The sequence shown here is derived from an EMBL/GenBank/DDBJ whole genome shotgun (WGS) entry which is preliminary data.</text>
</comment>
<protein>
    <submittedName>
        <fullName evidence="1">Uncharacterized protein</fullName>
    </submittedName>
</protein>
<dbReference type="OrthoDB" id="10263978at2759"/>
<evidence type="ECO:0000313" key="2">
    <source>
        <dbReference type="Proteomes" id="UP000792457"/>
    </source>
</evidence>
<dbReference type="PANTHER" id="PTHR14222:SF1">
    <property type="entry name" value="CONDENSIN-2 COMPLEX SUBUNIT D3"/>
    <property type="match status" value="1"/>
</dbReference>